<sequence length="328" mass="36141">MGVFRLREGLRADGDIAVAEALSLVESDWERQVGNATISAGIIETYVRDLLGFVAVMAMQRITTVAQVTPNMVLAWCLMPLTDGTPAAENTWYRRRSAVRSFFETCRCLGLADANPAKSVEFAQRSGRFVNAFDDVSMAQLKRVSRSTLGDTRTPCALAMVMSGSTTRELANVTVEDVDLAAGRVWVHGGGYKCRDRWVPFTDEWCREAVEQHVVGLRDTYGDDAKPTWLVYMPHPTHPNPTRRAEAASGLITRLLQKARVHQPGQTRAESIREWLALTVFEETGSIEQVALRLGCASLDAAAHLVGYDWVAPSRQDPAPLHRRGGAA</sequence>
<dbReference type="InterPro" id="IPR004107">
    <property type="entry name" value="Integrase_SAM-like_N"/>
</dbReference>
<gene>
    <name evidence="4" type="ORF">UFOPK3662_00593</name>
</gene>
<proteinExistence type="predicted"/>
<dbReference type="InterPro" id="IPR013762">
    <property type="entry name" value="Integrase-like_cat_sf"/>
</dbReference>
<feature type="domain" description="Core-binding (CB)" evidence="3">
    <location>
        <begin position="20"/>
        <end position="107"/>
    </location>
</feature>
<keyword evidence="2" id="KW-0233">DNA recombination</keyword>
<evidence type="ECO:0000259" key="3">
    <source>
        <dbReference type="PROSITE" id="PS51900"/>
    </source>
</evidence>
<evidence type="ECO:0000313" key="4">
    <source>
        <dbReference type="EMBL" id="CAB4920553.1"/>
    </source>
</evidence>
<dbReference type="PROSITE" id="PS51900">
    <property type="entry name" value="CB"/>
    <property type="match status" value="1"/>
</dbReference>
<reference evidence="4" key="1">
    <citation type="submission" date="2020-05" db="EMBL/GenBank/DDBJ databases">
        <authorList>
            <person name="Chiriac C."/>
            <person name="Salcher M."/>
            <person name="Ghai R."/>
            <person name="Kavagutti S V."/>
        </authorList>
    </citation>
    <scope>NUCLEOTIDE SEQUENCE</scope>
</reference>
<organism evidence="4">
    <name type="scientific">freshwater metagenome</name>
    <dbReference type="NCBI Taxonomy" id="449393"/>
    <lineage>
        <taxon>unclassified sequences</taxon>
        <taxon>metagenomes</taxon>
        <taxon>ecological metagenomes</taxon>
    </lineage>
</organism>
<protein>
    <submittedName>
        <fullName evidence="4">Unannotated protein</fullName>
    </submittedName>
</protein>
<dbReference type="Pfam" id="PF02899">
    <property type="entry name" value="Phage_int_SAM_1"/>
    <property type="match status" value="1"/>
</dbReference>
<accession>A0A6J7HSX2</accession>
<evidence type="ECO:0000256" key="2">
    <source>
        <dbReference type="ARBA" id="ARBA00023172"/>
    </source>
</evidence>
<dbReference type="GO" id="GO:0015074">
    <property type="term" value="P:DNA integration"/>
    <property type="evidence" value="ECO:0007669"/>
    <property type="project" value="InterPro"/>
</dbReference>
<dbReference type="AlphaFoldDB" id="A0A6J7HSX2"/>
<dbReference type="InterPro" id="IPR010998">
    <property type="entry name" value="Integrase_recombinase_N"/>
</dbReference>
<name>A0A6J7HSX2_9ZZZZ</name>
<dbReference type="InterPro" id="IPR044068">
    <property type="entry name" value="CB"/>
</dbReference>
<dbReference type="EMBL" id="CAFBMW010000003">
    <property type="protein sequence ID" value="CAB4920553.1"/>
    <property type="molecule type" value="Genomic_DNA"/>
</dbReference>
<keyword evidence="1" id="KW-0238">DNA-binding</keyword>
<dbReference type="Gene3D" id="1.10.150.130">
    <property type="match status" value="1"/>
</dbReference>
<dbReference type="Gene3D" id="1.10.443.10">
    <property type="entry name" value="Intergrase catalytic core"/>
    <property type="match status" value="1"/>
</dbReference>
<dbReference type="GO" id="GO:0003677">
    <property type="term" value="F:DNA binding"/>
    <property type="evidence" value="ECO:0007669"/>
    <property type="project" value="UniProtKB-KW"/>
</dbReference>
<dbReference type="CDD" id="cd00397">
    <property type="entry name" value="DNA_BRE_C"/>
    <property type="match status" value="1"/>
</dbReference>
<dbReference type="SUPFAM" id="SSF56349">
    <property type="entry name" value="DNA breaking-rejoining enzymes"/>
    <property type="match status" value="1"/>
</dbReference>
<evidence type="ECO:0000256" key="1">
    <source>
        <dbReference type="ARBA" id="ARBA00023125"/>
    </source>
</evidence>
<dbReference type="GO" id="GO:0006310">
    <property type="term" value="P:DNA recombination"/>
    <property type="evidence" value="ECO:0007669"/>
    <property type="project" value="UniProtKB-KW"/>
</dbReference>
<dbReference type="InterPro" id="IPR011010">
    <property type="entry name" value="DNA_brk_join_enz"/>
</dbReference>